<gene>
    <name evidence="2" type="ORF">NMOB1V02_LOCUS6419</name>
</gene>
<keyword evidence="1" id="KW-1133">Transmembrane helix</keyword>
<evidence type="ECO:0000256" key="1">
    <source>
        <dbReference type="SAM" id="Phobius"/>
    </source>
</evidence>
<keyword evidence="3" id="KW-1185">Reference proteome</keyword>
<dbReference type="AlphaFoldDB" id="A0A7R9BRA7"/>
<organism evidence="2">
    <name type="scientific">Notodromas monacha</name>
    <dbReference type="NCBI Taxonomy" id="399045"/>
    <lineage>
        <taxon>Eukaryota</taxon>
        <taxon>Metazoa</taxon>
        <taxon>Ecdysozoa</taxon>
        <taxon>Arthropoda</taxon>
        <taxon>Crustacea</taxon>
        <taxon>Oligostraca</taxon>
        <taxon>Ostracoda</taxon>
        <taxon>Podocopa</taxon>
        <taxon>Podocopida</taxon>
        <taxon>Cypridocopina</taxon>
        <taxon>Cypridoidea</taxon>
        <taxon>Cyprididae</taxon>
        <taxon>Notodromas</taxon>
    </lineage>
</organism>
<evidence type="ECO:0000313" key="2">
    <source>
        <dbReference type="EMBL" id="CAD7278722.1"/>
    </source>
</evidence>
<name>A0A7R9BRA7_9CRUS</name>
<accession>A0A7R9BRA7</accession>
<proteinExistence type="predicted"/>
<protein>
    <submittedName>
        <fullName evidence="2">Uncharacterized protein</fullName>
    </submittedName>
</protein>
<feature type="transmembrane region" description="Helical" evidence="1">
    <location>
        <begin position="61"/>
        <end position="82"/>
    </location>
</feature>
<sequence>MKRANRSETVKVIVEFHFSSFQKYSKIMNEFDSMTRGNDGLLRQKNQSISRFRNKCIKRSLITFIKKSLICAASIIIITRIIEMLASRKNLPYFHTKESLNERFFKVHELPKPNPVDILPNQIMLFDHSGKLELSAVTACVLESLAFNNFNRDVYLFLDQSTVTWKRIYADILLSMPNFKVLRAPDTDFLAQVADEDFRRLIDHHHRQGFHLTAKIRDWAILHEFGGIMTSIDLIAHRQFEWNMRNFIVCRESNGTCQLAPASATGFLRRHELLRFMIESALQVTDSESNANWQMDRLLVDACQQHELLRFMIESALQVTDSESNANWQMDRLLVDACQQQVNAGKFDSMENCTKALDVSVVFESRLVVNVDDGNRKEYFNDERAEKTLSDLAESGAYFLTCSHKRCKQEEWTIVEGCHALGRFMQVSCPKVKFALELERLCRDPWGIFGRYVPIEVLPFCQT</sequence>
<evidence type="ECO:0000313" key="3">
    <source>
        <dbReference type="Proteomes" id="UP000678499"/>
    </source>
</evidence>
<keyword evidence="1" id="KW-0812">Transmembrane</keyword>
<keyword evidence="1" id="KW-0472">Membrane</keyword>
<dbReference type="Proteomes" id="UP000678499">
    <property type="component" value="Unassembled WGS sequence"/>
</dbReference>
<reference evidence="2" key="1">
    <citation type="submission" date="2020-11" db="EMBL/GenBank/DDBJ databases">
        <authorList>
            <person name="Tran Van P."/>
        </authorList>
    </citation>
    <scope>NUCLEOTIDE SEQUENCE</scope>
</reference>
<dbReference type="EMBL" id="CAJPEX010001333">
    <property type="protein sequence ID" value="CAG0918874.1"/>
    <property type="molecule type" value="Genomic_DNA"/>
</dbReference>
<dbReference type="EMBL" id="OA883370">
    <property type="protein sequence ID" value="CAD7278722.1"/>
    <property type="molecule type" value="Genomic_DNA"/>
</dbReference>